<keyword evidence="1" id="KW-1133">Transmembrane helix</keyword>
<keyword evidence="1" id="KW-0812">Transmembrane</keyword>
<comment type="caution">
    <text evidence="2">The sequence shown here is derived from an EMBL/GenBank/DDBJ whole genome shotgun (WGS) entry which is preliminary data.</text>
</comment>
<protein>
    <submittedName>
        <fullName evidence="2">Uncharacterized protein</fullName>
    </submittedName>
</protein>
<dbReference type="EMBL" id="BMOQ01000003">
    <property type="protein sequence ID" value="GGN12917.1"/>
    <property type="molecule type" value="Genomic_DNA"/>
</dbReference>
<evidence type="ECO:0000313" key="3">
    <source>
        <dbReference type="Proteomes" id="UP000608850"/>
    </source>
</evidence>
<reference evidence="2 3" key="1">
    <citation type="journal article" date="2019" name="Int. J. Syst. Evol. Microbiol.">
        <title>The Global Catalogue of Microorganisms (GCM) 10K type strain sequencing project: providing services to taxonomists for standard genome sequencing and annotation.</title>
        <authorList>
            <consortium name="The Broad Institute Genomics Platform"/>
            <consortium name="The Broad Institute Genome Sequencing Center for Infectious Disease"/>
            <person name="Wu L."/>
            <person name="Ma J."/>
        </authorList>
    </citation>
    <scope>NUCLEOTIDE SEQUENCE [LARGE SCALE GENOMIC DNA]</scope>
    <source>
        <strain evidence="2 3">JCM 16331</strain>
    </source>
</reference>
<proteinExistence type="predicted"/>
<dbReference type="Proteomes" id="UP000608850">
    <property type="component" value="Unassembled WGS sequence"/>
</dbReference>
<keyword evidence="1" id="KW-0472">Membrane</keyword>
<evidence type="ECO:0000256" key="1">
    <source>
        <dbReference type="SAM" id="Phobius"/>
    </source>
</evidence>
<name>A0A830G9N3_9EURY</name>
<feature type="transmembrane region" description="Helical" evidence="1">
    <location>
        <begin position="7"/>
        <end position="27"/>
    </location>
</feature>
<accession>A0A830G9N3</accession>
<feature type="transmembrane region" description="Helical" evidence="1">
    <location>
        <begin position="33"/>
        <end position="55"/>
    </location>
</feature>
<dbReference type="AlphaFoldDB" id="A0A830G9N3"/>
<sequence>MGVADTAAWGAVASLVFLIVAVAYRALAGGGPAIAALLAVAVVVGVAGAAGARAVG</sequence>
<dbReference type="RefSeq" id="WP_188877657.1">
    <property type="nucleotide sequence ID" value="NZ_BMOQ01000003.1"/>
</dbReference>
<gene>
    <name evidence="2" type="ORF">GCM10009021_11370</name>
</gene>
<evidence type="ECO:0000313" key="2">
    <source>
        <dbReference type="EMBL" id="GGN12917.1"/>
    </source>
</evidence>
<organism evidence="2 3">
    <name type="scientific">Halarchaeum nitratireducens</name>
    <dbReference type="NCBI Taxonomy" id="489913"/>
    <lineage>
        <taxon>Archaea</taxon>
        <taxon>Methanobacteriati</taxon>
        <taxon>Methanobacteriota</taxon>
        <taxon>Stenosarchaea group</taxon>
        <taxon>Halobacteria</taxon>
        <taxon>Halobacteriales</taxon>
        <taxon>Halobacteriaceae</taxon>
    </lineage>
</organism>
<keyword evidence="3" id="KW-1185">Reference proteome</keyword>